<dbReference type="PANTHER" id="PTHR46288">
    <property type="entry name" value="PHORBOL-ESTER/DAG-TYPE DOMAIN-CONTAINING PROTEIN"/>
    <property type="match status" value="1"/>
</dbReference>
<dbReference type="SUPFAM" id="SSF57889">
    <property type="entry name" value="Cysteine-rich domain"/>
    <property type="match status" value="2"/>
</dbReference>
<dbReference type="Pfam" id="PF03107">
    <property type="entry name" value="C1_2"/>
    <property type="match status" value="3"/>
</dbReference>
<reference evidence="3" key="2">
    <citation type="submission" date="2023-06" db="EMBL/GenBank/DDBJ databases">
        <authorList>
            <person name="Ma L."/>
            <person name="Liu K.-W."/>
            <person name="Li Z."/>
            <person name="Hsiao Y.-Y."/>
            <person name="Qi Y."/>
            <person name="Fu T."/>
            <person name="Tang G."/>
            <person name="Zhang D."/>
            <person name="Sun W.-H."/>
            <person name="Liu D.-K."/>
            <person name="Li Y."/>
            <person name="Chen G.-Z."/>
            <person name="Liu X.-D."/>
            <person name="Liao X.-Y."/>
            <person name="Jiang Y.-T."/>
            <person name="Yu X."/>
            <person name="Hao Y."/>
            <person name="Huang J."/>
            <person name="Zhao X.-W."/>
            <person name="Ke S."/>
            <person name="Chen Y.-Y."/>
            <person name="Wu W.-L."/>
            <person name="Hsu J.-L."/>
            <person name="Lin Y.-F."/>
            <person name="Huang M.-D."/>
            <person name="Li C.-Y."/>
            <person name="Huang L."/>
            <person name="Wang Z.-W."/>
            <person name="Zhao X."/>
            <person name="Zhong W.-Y."/>
            <person name="Peng D.-H."/>
            <person name="Ahmad S."/>
            <person name="Lan S."/>
            <person name="Zhang J.-S."/>
            <person name="Tsai W.-C."/>
            <person name="Van De Peer Y."/>
            <person name="Liu Z.-J."/>
        </authorList>
    </citation>
    <scope>NUCLEOTIDE SEQUENCE</scope>
    <source>
        <strain evidence="3">CP</strain>
        <tissue evidence="3">Leaves</tissue>
    </source>
</reference>
<dbReference type="Proteomes" id="UP001180020">
    <property type="component" value="Unassembled WGS sequence"/>
</dbReference>
<sequence length="225" mass="25071">MEIQHPSHPHPLRMAGTNPDEPEIPCSGCESPVSGFAFRCARCDCEFVLHWECALFPREVRHSAHGEHSLTLTYKPPYASGSFACDACGGTGSAFALHCSRCDFDLHIRCAYLAPAVVHQSHPHELALTYSPPLYDDKELRYACDLCGMDIDQKHWVYRCASCGFDAHMGCITEEGPPAVEDCPDDDSVDSLAYRLQLLEFRQKMAYEQAKAMVNCHNSMKDLIG</sequence>
<name>A0AAV9DTU5_ACOCL</name>
<reference evidence="3" key="1">
    <citation type="journal article" date="2023" name="Nat. Commun.">
        <title>Diploid and tetraploid genomes of Acorus and the evolution of monocots.</title>
        <authorList>
            <person name="Ma L."/>
            <person name="Liu K.W."/>
            <person name="Li Z."/>
            <person name="Hsiao Y.Y."/>
            <person name="Qi Y."/>
            <person name="Fu T."/>
            <person name="Tang G.D."/>
            <person name="Zhang D."/>
            <person name="Sun W.H."/>
            <person name="Liu D.K."/>
            <person name="Li Y."/>
            <person name="Chen G.Z."/>
            <person name="Liu X.D."/>
            <person name="Liao X.Y."/>
            <person name="Jiang Y.T."/>
            <person name="Yu X."/>
            <person name="Hao Y."/>
            <person name="Huang J."/>
            <person name="Zhao X.W."/>
            <person name="Ke S."/>
            <person name="Chen Y.Y."/>
            <person name="Wu W.L."/>
            <person name="Hsu J.L."/>
            <person name="Lin Y.F."/>
            <person name="Huang M.D."/>
            <person name="Li C.Y."/>
            <person name="Huang L."/>
            <person name="Wang Z.W."/>
            <person name="Zhao X."/>
            <person name="Zhong W.Y."/>
            <person name="Peng D.H."/>
            <person name="Ahmad S."/>
            <person name="Lan S."/>
            <person name="Zhang J.S."/>
            <person name="Tsai W.C."/>
            <person name="Van de Peer Y."/>
            <person name="Liu Z.J."/>
        </authorList>
    </citation>
    <scope>NUCLEOTIDE SEQUENCE</scope>
    <source>
        <strain evidence="3">CP</strain>
    </source>
</reference>
<keyword evidence="4" id="KW-1185">Reference proteome</keyword>
<dbReference type="InterPro" id="IPR046349">
    <property type="entry name" value="C1-like_sf"/>
</dbReference>
<keyword evidence="1" id="KW-0677">Repeat</keyword>
<accession>A0AAV9DTU5</accession>
<evidence type="ECO:0000259" key="2">
    <source>
        <dbReference type="Pfam" id="PF03107"/>
    </source>
</evidence>
<feature type="domain" description="DC1" evidence="2">
    <location>
        <begin position="6"/>
        <end position="54"/>
    </location>
</feature>
<evidence type="ECO:0000313" key="3">
    <source>
        <dbReference type="EMBL" id="KAK1303948.1"/>
    </source>
</evidence>
<evidence type="ECO:0000313" key="4">
    <source>
        <dbReference type="Proteomes" id="UP001180020"/>
    </source>
</evidence>
<gene>
    <name evidence="3" type="ORF">QJS10_CPB11g02208</name>
</gene>
<feature type="domain" description="DC1" evidence="2">
    <location>
        <begin position="120"/>
        <end position="172"/>
    </location>
</feature>
<dbReference type="EMBL" id="JAUJYO010000011">
    <property type="protein sequence ID" value="KAK1303948.1"/>
    <property type="molecule type" value="Genomic_DNA"/>
</dbReference>
<proteinExistence type="predicted"/>
<dbReference type="PANTHER" id="PTHR46288:SF68">
    <property type="entry name" value="DC1 DOMAIN-CONTAINING PROTEIN"/>
    <property type="match status" value="1"/>
</dbReference>
<protein>
    <recommendedName>
        <fullName evidence="2">DC1 domain-containing protein</fullName>
    </recommendedName>
</protein>
<evidence type="ECO:0000256" key="1">
    <source>
        <dbReference type="ARBA" id="ARBA00022737"/>
    </source>
</evidence>
<dbReference type="InterPro" id="IPR004146">
    <property type="entry name" value="DC1"/>
</dbReference>
<dbReference type="AlphaFoldDB" id="A0AAV9DTU5"/>
<comment type="caution">
    <text evidence="3">The sequence shown here is derived from an EMBL/GenBank/DDBJ whole genome shotgun (WGS) entry which is preliminary data.</text>
</comment>
<feature type="domain" description="DC1" evidence="2">
    <location>
        <begin position="65"/>
        <end position="111"/>
    </location>
</feature>
<organism evidence="3 4">
    <name type="scientific">Acorus calamus</name>
    <name type="common">Sweet flag</name>
    <dbReference type="NCBI Taxonomy" id="4465"/>
    <lineage>
        <taxon>Eukaryota</taxon>
        <taxon>Viridiplantae</taxon>
        <taxon>Streptophyta</taxon>
        <taxon>Embryophyta</taxon>
        <taxon>Tracheophyta</taxon>
        <taxon>Spermatophyta</taxon>
        <taxon>Magnoliopsida</taxon>
        <taxon>Liliopsida</taxon>
        <taxon>Acoraceae</taxon>
        <taxon>Acorus</taxon>
    </lineage>
</organism>